<dbReference type="Proteomes" id="UP000199607">
    <property type="component" value="Unassembled WGS sequence"/>
</dbReference>
<organism evidence="2 3">
    <name type="scientific">Halogranum rubrum</name>
    <dbReference type="NCBI Taxonomy" id="553466"/>
    <lineage>
        <taxon>Archaea</taxon>
        <taxon>Methanobacteriati</taxon>
        <taxon>Methanobacteriota</taxon>
        <taxon>Stenosarchaea group</taxon>
        <taxon>Halobacteria</taxon>
        <taxon>Halobacteriales</taxon>
        <taxon>Haloferacaceae</taxon>
    </lineage>
</organism>
<proteinExistence type="predicted"/>
<keyword evidence="1" id="KW-1133">Transmembrane helix</keyword>
<protein>
    <submittedName>
        <fullName evidence="2">Uncharacterized protein</fullName>
    </submittedName>
</protein>
<keyword evidence="3" id="KW-1185">Reference proteome</keyword>
<dbReference type="RefSeq" id="WP_089866974.1">
    <property type="nucleotide sequence ID" value="NZ_FOTC01000001.1"/>
</dbReference>
<accession>A0A1I4CJP1</accession>
<feature type="transmembrane region" description="Helical" evidence="1">
    <location>
        <begin position="7"/>
        <end position="24"/>
    </location>
</feature>
<sequence length="121" mass="13517">MSFAIGHFALGAAVTTLIVTYLLPNVPYPRTLVLTGGLWALVPDAAKLVTSPKLTAFHESIFAEFFWFHRTLDRIDAPDSAGISALFVALFFLVTVLVERRERRQFGRTSERYDDGDVPTQ</sequence>
<dbReference type="AlphaFoldDB" id="A0A1I4CJP1"/>
<evidence type="ECO:0000313" key="3">
    <source>
        <dbReference type="Proteomes" id="UP000199607"/>
    </source>
</evidence>
<dbReference type="STRING" id="553466.SAMN04487950_1197"/>
<name>A0A1I4CJP1_9EURY</name>
<feature type="transmembrane region" description="Helical" evidence="1">
    <location>
        <begin position="80"/>
        <end position="98"/>
    </location>
</feature>
<reference evidence="3" key="1">
    <citation type="submission" date="2016-10" db="EMBL/GenBank/DDBJ databases">
        <authorList>
            <person name="Varghese N."/>
            <person name="Submissions S."/>
        </authorList>
    </citation>
    <scope>NUCLEOTIDE SEQUENCE [LARGE SCALE GENOMIC DNA]</scope>
    <source>
        <strain evidence="3">CGMCC 1.7738</strain>
    </source>
</reference>
<evidence type="ECO:0000313" key="2">
    <source>
        <dbReference type="EMBL" id="SFK80850.1"/>
    </source>
</evidence>
<keyword evidence="1" id="KW-0472">Membrane</keyword>
<evidence type="ECO:0000256" key="1">
    <source>
        <dbReference type="SAM" id="Phobius"/>
    </source>
</evidence>
<keyword evidence="1" id="KW-0812">Transmembrane</keyword>
<dbReference type="EMBL" id="FOTC01000001">
    <property type="protein sequence ID" value="SFK80850.1"/>
    <property type="molecule type" value="Genomic_DNA"/>
</dbReference>
<gene>
    <name evidence="2" type="ORF">SAMN04487950_1197</name>
</gene>